<dbReference type="RefSeq" id="WP_170015644.1">
    <property type="nucleotide sequence ID" value="NZ_CP012545.1"/>
</dbReference>
<dbReference type="Proteomes" id="UP000650616">
    <property type="component" value="Unassembled WGS sequence"/>
</dbReference>
<protein>
    <submittedName>
        <fullName evidence="1">Uncharacterized protein</fullName>
    </submittedName>
</protein>
<proteinExistence type="predicted"/>
<name>A0AAW3ZXB8_9BACT</name>
<gene>
    <name evidence="1" type="ORF">CCAL9337_02800</name>
</gene>
<dbReference type="EMBL" id="LIWG01000002">
    <property type="protein sequence ID" value="MBE3607660.1"/>
    <property type="molecule type" value="Genomic_DNA"/>
</dbReference>
<dbReference type="AlphaFoldDB" id="A0AAW3ZXB8"/>
<sequence>MKITFNSSFAVIRAFGFLELHTPHYLLDDERVKLVRARGVSHLLLSFKDVVFFAPAWLNQAIVRLKELSKELKVEVGICDYSIALHDIMMKTSFSKSINFSLFETEDIARIFLDRTLVDTKGSVLLFVESQEHREDLQKRLQERNYKVQISKNRTLFSNQKKRYKYAITARTHLVEKPSLLQTFIKDNSVIYKTNGIIDSSFIEIFNMDYHKNMLKVGFKLFIFWINTTINVHGANFLIRLAQYSAKYGAILIICGVNEKNLSPNLVEGLKQTNVLLYKNLQEFLDDNGTVYVPKDAFGYQPRHISKGIVEILPFIIECATNSVSALLGNEILSVRMKVSACDLRVNNDLLTACIVFYGDFDMRLVVALKREKLEQMSKIFVGVNDKFDQILSGYEKLLSIIANKILAFFISKDMNVGVSMSKFFIDDRFYDDVSNGALIELGIKEDDNLGVLFISK</sequence>
<evidence type="ECO:0000313" key="1">
    <source>
        <dbReference type="EMBL" id="MBE3607660.1"/>
    </source>
</evidence>
<comment type="caution">
    <text evidence="1">The sequence shown here is derived from an EMBL/GenBank/DDBJ whole genome shotgun (WGS) entry which is preliminary data.</text>
</comment>
<accession>A0AAW3ZXB8</accession>
<evidence type="ECO:0000313" key="2">
    <source>
        <dbReference type="Proteomes" id="UP000650616"/>
    </source>
</evidence>
<reference evidence="1 2" key="1">
    <citation type="submission" date="2015-08" db="EMBL/GenBank/DDBJ databases">
        <title>Comparative genomics of the Campylobacter concisus group.</title>
        <authorList>
            <person name="Yee E."/>
            <person name="Chapman M.H."/>
            <person name="Huynh S."/>
            <person name="Bono J.L."/>
            <person name="On S.L."/>
            <person name="St Leger J."/>
            <person name="Foster G."/>
            <person name="Parker C.T."/>
            <person name="Miller W.G."/>
        </authorList>
    </citation>
    <scope>NUCLEOTIDE SEQUENCE [LARGE SCALE GENOMIC DNA]</scope>
    <source>
        <strain evidence="1 2">RM9337</strain>
    </source>
</reference>
<organism evidence="1 2">
    <name type="scientific">Campylobacter californiensis</name>
    <dbReference type="NCBI Taxonomy" id="1032243"/>
    <lineage>
        <taxon>Bacteria</taxon>
        <taxon>Pseudomonadati</taxon>
        <taxon>Campylobacterota</taxon>
        <taxon>Epsilonproteobacteria</taxon>
        <taxon>Campylobacterales</taxon>
        <taxon>Campylobacteraceae</taxon>
        <taxon>Campylobacter</taxon>
    </lineage>
</organism>
<keyword evidence="2" id="KW-1185">Reference proteome</keyword>